<dbReference type="RefSeq" id="WP_124705043.1">
    <property type="nucleotide sequence ID" value="NZ_BGOW01000017.1"/>
</dbReference>
<accession>A0A401JF44</accession>
<dbReference type="Proteomes" id="UP000286806">
    <property type="component" value="Unassembled WGS sequence"/>
</dbReference>
<proteinExistence type="predicted"/>
<evidence type="ECO:0000313" key="1">
    <source>
        <dbReference type="EMBL" id="GBL46257.1"/>
    </source>
</evidence>
<dbReference type="OrthoDB" id="9731324at2"/>
<gene>
    <name evidence="1" type="ORF">SFMTTN_2070</name>
</gene>
<reference evidence="1 2" key="1">
    <citation type="journal article" date="2019" name="Front. Microbiol.">
        <title>Genomes of Neutrophilic Sulfur-Oxidizing Chemolithoautotrophs Representing 9 Proteobacterial Species From 8 Genera.</title>
        <authorList>
            <person name="Watanabe T."/>
            <person name="Kojima H."/>
            <person name="Umezawa K."/>
            <person name="Hori C."/>
            <person name="Takasuka T.E."/>
            <person name="Kato Y."/>
            <person name="Fukui M."/>
        </authorList>
    </citation>
    <scope>NUCLEOTIDE SEQUENCE [LARGE SCALE GENOMIC DNA]</scope>
    <source>
        <strain evidence="1 2">TTN</strain>
    </source>
</reference>
<comment type="caution">
    <text evidence="1">The sequence shown here is derived from an EMBL/GenBank/DDBJ whole genome shotgun (WGS) entry which is preliminary data.</text>
</comment>
<sequence length="86" mass="9318">MNTNQLAAALRNKAEEVREVGDETQHDQLMRDSSYLLRVLANVVDGMPLAKAFGSPGDWGYDTQIGQALAMPAVPKTTIDTSPMVV</sequence>
<keyword evidence="2" id="KW-1185">Reference proteome</keyword>
<name>A0A401JF44_9PROT</name>
<dbReference type="EMBL" id="BGOW01000017">
    <property type="protein sequence ID" value="GBL46257.1"/>
    <property type="molecule type" value="Genomic_DNA"/>
</dbReference>
<evidence type="ECO:0000313" key="2">
    <source>
        <dbReference type="Proteomes" id="UP000286806"/>
    </source>
</evidence>
<protein>
    <submittedName>
        <fullName evidence="1">Uncharacterized protein</fullName>
    </submittedName>
</protein>
<organism evidence="1 2">
    <name type="scientific">Sulfuriferula multivorans</name>
    <dbReference type="NCBI Taxonomy" id="1559896"/>
    <lineage>
        <taxon>Bacteria</taxon>
        <taxon>Pseudomonadati</taxon>
        <taxon>Pseudomonadota</taxon>
        <taxon>Betaproteobacteria</taxon>
        <taxon>Nitrosomonadales</taxon>
        <taxon>Sulfuricellaceae</taxon>
        <taxon>Sulfuriferula</taxon>
    </lineage>
</organism>
<dbReference type="AlphaFoldDB" id="A0A401JF44"/>